<organism evidence="2 3">
    <name type="scientific">Rubrobacter marinus</name>
    <dbReference type="NCBI Taxonomy" id="2653852"/>
    <lineage>
        <taxon>Bacteria</taxon>
        <taxon>Bacillati</taxon>
        <taxon>Actinomycetota</taxon>
        <taxon>Rubrobacteria</taxon>
        <taxon>Rubrobacterales</taxon>
        <taxon>Rubrobacteraceae</taxon>
        <taxon>Rubrobacter</taxon>
    </lineage>
</organism>
<evidence type="ECO:0000313" key="3">
    <source>
        <dbReference type="Proteomes" id="UP000502706"/>
    </source>
</evidence>
<keyword evidence="3" id="KW-1185">Reference proteome</keyword>
<evidence type="ECO:0000313" key="2">
    <source>
        <dbReference type="EMBL" id="QIN79626.1"/>
    </source>
</evidence>
<dbReference type="KEGG" id="rmar:GBA65_15070"/>
<accession>A0A6G8PZJ3</accession>
<dbReference type="RefSeq" id="WP_166397298.1">
    <property type="nucleotide sequence ID" value="NZ_CP045121.1"/>
</dbReference>
<protein>
    <submittedName>
        <fullName evidence="2">Uncharacterized protein</fullName>
    </submittedName>
</protein>
<reference evidence="2 3" key="1">
    <citation type="submission" date="2019-10" db="EMBL/GenBank/DDBJ databases">
        <title>Rubrobacter sp nov SCSIO 52915 isolated from a deep-sea sediment in the South China Sea.</title>
        <authorList>
            <person name="Chen R.W."/>
        </authorList>
    </citation>
    <scope>NUCLEOTIDE SEQUENCE [LARGE SCALE GENOMIC DNA]</scope>
    <source>
        <strain evidence="2 3">SCSIO 52915</strain>
    </source>
</reference>
<dbReference type="Proteomes" id="UP000502706">
    <property type="component" value="Chromosome"/>
</dbReference>
<evidence type="ECO:0000256" key="1">
    <source>
        <dbReference type="SAM" id="MobiDB-lite"/>
    </source>
</evidence>
<dbReference type="EMBL" id="CP045121">
    <property type="protein sequence ID" value="QIN79626.1"/>
    <property type="molecule type" value="Genomic_DNA"/>
</dbReference>
<dbReference type="AlphaFoldDB" id="A0A6G8PZJ3"/>
<feature type="region of interest" description="Disordered" evidence="1">
    <location>
        <begin position="105"/>
        <end position="124"/>
    </location>
</feature>
<feature type="region of interest" description="Disordered" evidence="1">
    <location>
        <begin position="1"/>
        <end position="30"/>
    </location>
</feature>
<proteinExistence type="predicted"/>
<gene>
    <name evidence="2" type="ORF">GBA65_15070</name>
</gene>
<feature type="compositionally biased region" description="Basic and acidic residues" evidence="1">
    <location>
        <begin position="105"/>
        <end position="116"/>
    </location>
</feature>
<sequence length="124" mass="13365">MPPEPSGVTVSEPSGSAREENQGPKLSCLDEETRLTVEALLSVKGWDKPEAKTLELVADVRRTYPGVDALATATSLAFKVRTGAAGPYKKPSRTFANWAASDAARAAERDGDERPRARGRKRVL</sequence>
<name>A0A6G8PZJ3_9ACTN</name>